<feature type="region of interest" description="Disordered" evidence="1">
    <location>
        <begin position="20"/>
        <end position="84"/>
    </location>
</feature>
<reference evidence="4" key="1">
    <citation type="journal article" date="2019" name="Int. J. Syst. Evol. Microbiol.">
        <title>The Global Catalogue of Microorganisms (GCM) 10K type strain sequencing project: providing services to taxonomists for standard genome sequencing and annotation.</title>
        <authorList>
            <consortium name="The Broad Institute Genomics Platform"/>
            <consortium name="The Broad Institute Genome Sequencing Center for Infectious Disease"/>
            <person name="Wu L."/>
            <person name="Ma J."/>
        </authorList>
    </citation>
    <scope>NUCLEOTIDE SEQUENCE [LARGE SCALE GENOMIC DNA]</scope>
    <source>
        <strain evidence="4">JCM 18304</strain>
    </source>
</reference>
<dbReference type="PROSITE" id="PS51677">
    <property type="entry name" value="NODB"/>
    <property type="match status" value="1"/>
</dbReference>
<organism evidence="3 4">
    <name type="scientific">Rugosimonospora acidiphila</name>
    <dbReference type="NCBI Taxonomy" id="556531"/>
    <lineage>
        <taxon>Bacteria</taxon>
        <taxon>Bacillati</taxon>
        <taxon>Actinomycetota</taxon>
        <taxon>Actinomycetes</taxon>
        <taxon>Micromonosporales</taxon>
        <taxon>Micromonosporaceae</taxon>
        <taxon>Rugosimonospora</taxon>
    </lineage>
</organism>
<keyword evidence="4" id="KW-1185">Reference proteome</keyword>
<dbReference type="CDD" id="cd10917">
    <property type="entry name" value="CE4_NodB_like_6s_7s"/>
    <property type="match status" value="1"/>
</dbReference>
<dbReference type="Proteomes" id="UP001501570">
    <property type="component" value="Unassembled WGS sequence"/>
</dbReference>
<feature type="compositionally biased region" description="Low complexity" evidence="1">
    <location>
        <begin position="34"/>
        <end position="43"/>
    </location>
</feature>
<dbReference type="InterPro" id="IPR050248">
    <property type="entry name" value="Polysacc_deacetylase_ArnD"/>
</dbReference>
<dbReference type="PANTHER" id="PTHR10587">
    <property type="entry name" value="GLYCOSYL TRANSFERASE-RELATED"/>
    <property type="match status" value="1"/>
</dbReference>
<dbReference type="InterPro" id="IPR002509">
    <property type="entry name" value="NODB_dom"/>
</dbReference>
<dbReference type="SUPFAM" id="SSF88713">
    <property type="entry name" value="Glycoside hydrolase/deacetylase"/>
    <property type="match status" value="1"/>
</dbReference>
<gene>
    <name evidence="3" type="ORF">GCM10023322_39650</name>
</gene>
<evidence type="ECO:0000313" key="4">
    <source>
        <dbReference type="Proteomes" id="UP001501570"/>
    </source>
</evidence>
<protein>
    <recommendedName>
        <fullName evidence="2">NodB homology domain-containing protein</fullName>
    </recommendedName>
</protein>
<feature type="domain" description="NodB homology" evidence="2">
    <location>
        <begin position="76"/>
        <end position="259"/>
    </location>
</feature>
<accession>A0ABP9RX03</accession>
<comment type="caution">
    <text evidence="3">The sequence shown here is derived from an EMBL/GenBank/DDBJ whole genome shotgun (WGS) entry which is preliminary data.</text>
</comment>
<dbReference type="Pfam" id="PF01522">
    <property type="entry name" value="Polysacc_deac_1"/>
    <property type="match status" value="1"/>
</dbReference>
<proteinExistence type="predicted"/>
<dbReference type="EMBL" id="BAABJQ010000011">
    <property type="protein sequence ID" value="GAA5188609.1"/>
    <property type="molecule type" value="Genomic_DNA"/>
</dbReference>
<evidence type="ECO:0000256" key="1">
    <source>
        <dbReference type="SAM" id="MobiDB-lite"/>
    </source>
</evidence>
<sequence>MVAAVLIGLGLAGVGRHHAQTAARPDSGAQADRPGAGPAFPSASPTPSPSAPVPSGPPLPPDPTGPDGALTDTGNGNVALTFDDGPNPDWTLQVLALLRQYKIHATFCLIGEQVQEYPQLVQAIVADGHTICNHSWDHDEEMAGKSESYIRSELQRTTDAIEAAAPGTPIKYYRQPGGNWSPQIVQIATEMGMSSLDWSVDPQDWTVPAVSTIENTVLSQTTTGSIVLMHDGGGDRSHTISALGVLLPNLEQRFHLQPMPTVVPSQDPDEIKPSNAA</sequence>
<evidence type="ECO:0000313" key="3">
    <source>
        <dbReference type="EMBL" id="GAA5188609.1"/>
    </source>
</evidence>
<dbReference type="Gene3D" id="3.20.20.370">
    <property type="entry name" value="Glycoside hydrolase/deacetylase"/>
    <property type="match status" value="1"/>
</dbReference>
<feature type="compositionally biased region" description="Pro residues" evidence="1">
    <location>
        <begin position="44"/>
        <end position="64"/>
    </location>
</feature>
<dbReference type="InterPro" id="IPR011330">
    <property type="entry name" value="Glyco_hydro/deAcase_b/a-brl"/>
</dbReference>
<name>A0ABP9RX03_9ACTN</name>
<evidence type="ECO:0000259" key="2">
    <source>
        <dbReference type="PROSITE" id="PS51677"/>
    </source>
</evidence>